<dbReference type="RefSeq" id="WP_153249975.1">
    <property type="nucleotide sequence ID" value="NZ_CP044205.1"/>
</dbReference>
<evidence type="ECO:0000256" key="5">
    <source>
        <dbReference type="SAM" id="SignalP"/>
    </source>
</evidence>
<gene>
    <name evidence="6" type="ORF">F6R98_16345</name>
</gene>
<evidence type="ECO:0000256" key="4">
    <source>
        <dbReference type="SAM" id="MobiDB-lite"/>
    </source>
</evidence>
<feature type="signal peptide" evidence="5">
    <location>
        <begin position="1"/>
        <end position="21"/>
    </location>
</feature>
<dbReference type="SMART" id="SM00935">
    <property type="entry name" value="OmpH"/>
    <property type="match status" value="1"/>
</dbReference>
<keyword evidence="7" id="KW-1185">Reference proteome</keyword>
<name>A0A5Q0BJF1_9GAMM</name>
<dbReference type="PANTHER" id="PTHR35089">
    <property type="entry name" value="CHAPERONE PROTEIN SKP"/>
    <property type="match status" value="1"/>
</dbReference>
<dbReference type="Gene3D" id="3.30.910.20">
    <property type="entry name" value="Skp domain"/>
    <property type="match status" value="1"/>
</dbReference>
<dbReference type="InParanoid" id="A0A5Q0BJF1"/>
<dbReference type="PANTHER" id="PTHR35089:SF1">
    <property type="entry name" value="CHAPERONE PROTEIN SKP"/>
    <property type="match status" value="1"/>
</dbReference>
<evidence type="ECO:0000313" key="6">
    <source>
        <dbReference type="EMBL" id="QFY44005.1"/>
    </source>
</evidence>
<feature type="coiled-coil region" evidence="3">
    <location>
        <begin position="88"/>
        <end position="119"/>
    </location>
</feature>
<feature type="chain" id="PRO_5025070919" evidence="5">
    <location>
        <begin position="22"/>
        <end position="193"/>
    </location>
</feature>
<feature type="compositionally biased region" description="Low complexity" evidence="4">
    <location>
        <begin position="175"/>
        <end position="193"/>
    </location>
</feature>
<organism evidence="6 7">
    <name type="scientific">Candidatus Methylospira mobilis</name>
    <dbReference type="NCBI Taxonomy" id="1808979"/>
    <lineage>
        <taxon>Bacteria</taxon>
        <taxon>Pseudomonadati</taxon>
        <taxon>Pseudomonadota</taxon>
        <taxon>Gammaproteobacteria</taxon>
        <taxon>Methylococcales</taxon>
        <taxon>Methylococcaceae</taxon>
        <taxon>Candidatus Methylospira</taxon>
    </lineage>
</organism>
<dbReference type="EMBL" id="CP044205">
    <property type="protein sequence ID" value="QFY44005.1"/>
    <property type="molecule type" value="Genomic_DNA"/>
</dbReference>
<comment type="similarity">
    <text evidence="2">Belongs to the skp family.</text>
</comment>
<protein>
    <submittedName>
        <fullName evidence="6">OmpH family outer membrane protein</fullName>
    </submittedName>
</protein>
<dbReference type="Pfam" id="PF03938">
    <property type="entry name" value="OmpH"/>
    <property type="match status" value="1"/>
</dbReference>
<dbReference type="PIRSF" id="PIRSF002094">
    <property type="entry name" value="OMP26_Skp"/>
    <property type="match status" value="1"/>
</dbReference>
<dbReference type="AlphaFoldDB" id="A0A5Q0BJF1"/>
<keyword evidence="3" id="KW-0175">Coiled coil</keyword>
<evidence type="ECO:0000256" key="2">
    <source>
        <dbReference type="PIRNR" id="PIRNR002094"/>
    </source>
</evidence>
<dbReference type="GO" id="GO:0051082">
    <property type="term" value="F:unfolded protein binding"/>
    <property type="evidence" value="ECO:0007669"/>
    <property type="project" value="InterPro"/>
</dbReference>
<dbReference type="FunCoup" id="A0A5Q0BJF1">
    <property type="interactions" value="210"/>
</dbReference>
<dbReference type="InterPro" id="IPR024930">
    <property type="entry name" value="Skp_dom_sf"/>
</dbReference>
<reference evidence="6 7" key="1">
    <citation type="submission" date="2019-09" db="EMBL/GenBank/DDBJ databases">
        <title>Ecophysiology of the spiral-shaped methanotroph Methylospira mobilis as revealed by the complete genome sequence.</title>
        <authorList>
            <person name="Oshkin I.Y."/>
            <person name="Dedysh S.N."/>
            <person name="Miroshnikov K."/>
            <person name="Danilova O.V."/>
            <person name="Hakobyan A."/>
            <person name="Liesack W."/>
        </authorList>
    </citation>
    <scope>NUCLEOTIDE SEQUENCE [LARGE SCALE GENOMIC DNA]</scope>
    <source>
        <strain evidence="6 7">Shm1</strain>
    </source>
</reference>
<sequence>MFNKSLTLFVIGLLASGSVFAADLKIGAVNVMALMQQSPQGERAKKEMKDMEGEFGKRGKKLEAEQKEIITLQERLQKDGSVMSESERDKLEKDIISKNRELRRAFDEAQQDANLRKNEVLGRLQKEIMEAVQSLAKDEGYDLIVGDGVLYATSAIDLTSKVESRLGGVSGGGAPARSSSKRSGGSAATAKEE</sequence>
<proteinExistence type="inferred from homology"/>
<dbReference type="InterPro" id="IPR005632">
    <property type="entry name" value="Chaperone_Skp"/>
</dbReference>
<evidence type="ECO:0000256" key="1">
    <source>
        <dbReference type="ARBA" id="ARBA00022729"/>
    </source>
</evidence>
<keyword evidence="1 5" id="KW-0732">Signal</keyword>
<evidence type="ECO:0000313" key="7">
    <source>
        <dbReference type="Proteomes" id="UP000325755"/>
    </source>
</evidence>
<dbReference type="SUPFAM" id="SSF111384">
    <property type="entry name" value="OmpH-like"/>
    <property type="match status" value="1"/>
</dbReference>
<dbReference type="GO" id="GO:0050821">
    <property type="term" value="P:protein stabilization"/>
    <property type="evidence" value="ECO:0007669"/>
    <property type="project" value="TreeGrafter"/>
</dbReference>
<dbReference type="GO" id="GO:0005829">
    <property type="term" value="C:cytosol"/>
    <property type="evidence" value="ECO:0007669"/>
    <property type="project" value="TreeGrafter"/>
</dbReference>
<dbReference type="Proteomes" id="UP000325755">
    <property type="component" value="Chromosome"/>
</dbReference>
<evidence type="ECO:0000256" key="3">
    <source>
        <dbReference type="SAM" id="Coils"/>
    </source>
</evidence>
<feature type="region of interest" description="Disordered" evidence="4">
    <location>
        <begin position="164"/>
        <end position="193"/>
    </location>
</feature>
<accession>A0A5Q0BJF1</accession>
<dbReference type="OrthoDB" id="5294628at2"/>
<dbReference type="KEGG" id="mmob:F6R98_16345"/>